<dbReference type="PANTHER" id="PTHR19959:SF119">
    <property type="entry name" value="FUNGAL LIPASE-LIKE DOMAIN-CONTAINING PROTEIN"/>
    <property type="match status" value="1"/>
</dbReference>
<name>A0A4S4KRS9_9APHY</name>
<organism evidence="1 2">
    <name type="scientific">Hermanssonia centrifuga</name>
    <dbReference type="NCBI Taxonomy" id="98765"/>
    <lineage>
        <taxon>Eukaryota</taxon>
        <taxon>Fungi</taxon>
        <taxon>Dikarya</taxon>
        <taxon>Basidiomycota</taxon>
        <taxon>Agaricomycotina</taxon>
        <taxon>Agaricomycetes</taxon>
        <taxon>Polyporales</taxon>
        <taxon>Meruliaceae</taxon>
        <taxon>Hermanssonia</taxon>
    </lineage>
</organism>
<protein>
    <recommendedName>
        <fullName evidence="3">TPR-like protein</fullName>
    </recommendedName>
</protein>
<evidence type="ECO:0008006" key="3">
    <source>
        <dbReference type="Google" id="ProtNLM"/>
    </source>
</evidence>
<gene>
    <name evidence="1" type="ORF">EW026_g2791</name>
</gene>
<dbReference type="InterPro" id="IPR011990">
    <property type="entry name" value="TPR-like_helical_dom_sf"/>
</dbReference>
<keyword evidence="2" id="KW-1185">Reference proteome</keyword>
<proteinExistence type="predicted"/>
<dbReference type="AlphaFoldDB" id="A0A4S4KRS9"/>
<reference evidence="1 2" key="1">
    <citation type="submission" date="2019-02" db="EMBL/GenBank/DDBJ databases">
        <title>Genome sequencing of the rare red list fungi Phlebia centrifuga.</title>
        <authorList>
            <person name="Buettner E."/>
            <person name="Kellner H."/>
        </authorList>
    </citation>
    <scope>NUCLEOTIDE SEQUENCE [LARGE SCALE GENOMIC DNA]</scope>
    <source>
        <strain evidence="1 2">DSM 108282</strain>
    </source>
</reference>
<dbReference type="EMBL" id="SGPJ01000075">
    <property type="protein sequence ID" value="THG99589.1"/>
    <property type="molecule type" value="Genomic_DNA"/>
</dbReference>
<dbReference type="Proteomes" id="UP000309038">
    <property type="component" value="Unassembled WGS sequence"/>
</dbReference>
<comment type="caution">
    <text evidence="1">The sequence shown here is derived from an EMBL/GenBank/DDBJ whole genome shotgun (WGS) entry which is preliminary data.</text>
</comment>
<dbReference type="SUPFAM" id="SSF48452">
    <property type="entry name" value="TPR-like"/>
    <property type="match status" value="1"/>
</dbReference>
<evidence type="ECO:0000313" key="2">
    <source>
        <dbReference type="Proteomes" id="UP000309038"/>
    </source>
</evidence>
<accession>A0A4S4KRS9</accession>
<sequence length="862" mass="94865">MTPQPPPKLTSTFDYLAQTRGHQSLISTRFILQTKQPFDEADLDDKILLYRVGLSDTDQAKTCTLGNVFVDLALALHIRFLQAGIMEDLDEAVSLAREVLLAHPTDHPGHLAFTINLGIILSTRSHQTGRSPDIMEAVSLLWQAVNSMGDGSDDDPLLLHELAFALRNRLKWRAAMWDVQGVPAGGEDISDAVSLHRRALNHTTTPAHRILSLNYLALALRTQALTHEHNNNAQQSSLALIDEAVALLRESVTISCAAPFTLRELATSLDARFSQTHALGDLNEAISLHRLSLDHLDEKHPRLSAILTSLVAALHRRYAETQDRQDFIDAVSLHHRVRLLHPKRHAGSSYAFAVLGPVLCPKIRQNTPIPHLPDTQSRGPIVSALPELRVLAEAASASESDDEEDSGRAELDHKISVLRKRISLNKTGDRAATLTELAIAVQARFTMQQERDFLDWDDSGITEAISLYEKALKLRAPPHPERASSLGNLALAKYVLYMQTNDMPDTSSLLDQVISLLRSALDLRPPTHPERSSTLNHLAVALHTRHEHAGRLVDLNESILLHREALVCCSETTTNDRATSLIGLAVALQARSEQLRQASSMDEAINLLEEALALHEVGSSRDHGYASLKLALALQSRYQQNGRLPDLRRATEVYHVGLSNLQHDQSSNSHLIGLMLSGLATALRTLFGITHAITDLEMAIELHSKALELLPENHHDTILCLNRLADAQYTMAETTGRADDLNEAISLCTDALRQFGRDNSDSAIRCPTLEILGRAFLLRFLRADELGDDWKDLFGAGKAFQEIAACPSAPLSQRFSAARMCARISDARDDGHGLALRGYSATVDLLPLLAGVATDLETRSGY</sequence>
<evidence type="ECO:0000313" key="1">
    <source>
        <dbReference type="EMBL" id="THG99589.1"/>
    </source>
</evidence>
<dbReference type="PANTHER" id="PTHR19959">
    <property type="entry name" value="KINESIN LIGHT CHAIN"/>
    <property type="match status" value="1"/>
</dbReference>
<dbReference type="Gene3D" id="1.25.40.10">
    <property type="entry name" value="Tetratricopeptide repeat domain"/>
    <property type="match status" value="3"/>
</dbReference>